<protein>
    <recommendedName>
        <fullName evidence="3">F-box domain-containing protein</fullName>
    </recommendedName>
</protein>
<evidence type="ECO:0000313" key="2">
    <source>
        <dbReference type="Proteomes" id="UP000799118"/>
    </source>
</evidence>
<proteinExistence type="predicted"/>
<name>A0A6A4H7Q0_9AGAR</name>
<evidence type="ECO:0000313" key="1">
    <source>
        <dbReference type="EMBL" id="KAE9393225.1"/>
    </source>
</evidence>
<gene>
    <name evidence="1" type="ORF">BT96DRAFT_999675</name>
</gene>
<keyword evidence="2" id="KW-1185">Reference proteome</keyword>
<reference evidence="1" key="1">
    <citation type="journal article" date="2019" name="Environ. Microbiol.">
        <title>Fungal ecological strategies reflected in gene transcription - a case study of two litter decomposers.</title>
        <authorList>
            <person name="Barbi F."/>
            <person name="Kohler A."/>
            <person name="Barry K."/>
            <person name="Baskaran P."/>
            <person name="Daum C."/>
            <person name="Fauchery L."/>
            <person name="Ihrmark K."/>
            <person name="Kuo A."/>
            <person name="LaButti K."/>
            <person name="Lipzen A."/>
            <person name="Morin E."/>
            <person name="Grigoriev I.V."/>
            <person name="Henrissat B."/>
            <person name="Lindahl B."/>
            <person name="Martin F."/>
        </authorList>
    </citation>
    <scope>NUCLEOTIDE SEQUENCE</scope>
    <source>
        <strain evidence="1">JB14</strain>
    </source>
</reference>
<accession>A0A6A4H7Q0</accession>
<sequence length="209" mass="24266">MLLPEELLHVVVGWIASDTLFIERQLPDLYWKYAAAKLLPLSVVNRQLRRICLPFLFAHVEIKDEKDVERLNDWCFFHQTFAMSIRSLNVRRSKQKPNNIEDIDSDMFSQLLHHLSLSQIKIYPSVALLSVKNCHPVPTVIVASFGTQFDESDISNIVVDWAKTYNVETLDEYLAHGLQVRSVQVDCKWKYLKIQENFLEIGKSMAFAK</sequence>
<evidence type="ECO:0008006" key="3">
    <source>
        <dbReference type="Google" id="ProtNLM"/>
    </source>
</evidence>
<dbReference type="EMBL" id="ML769578">
    <property type="protein sequence ID" value="KAE9393225.1"/>
    <property type="molecule type" value="Genomic_DNA"/>
</dbReference>
<dbReference type="Proteomes" id="UP000799118">
    <property type="component" value="Unassembled WGS sequence"/>
</dbReference>
<organism evidence="1 2">
    <name type="scientific">Gymnopus androsaceus JB14</name>
    <dbReference type="NCBI Taxonomy" id="1447944"/>
    <lineage>
        <taxon>Eukaryota</taxon>
        <taxon>Fungi</taxon>
        <taxon>Dikarya</taxon>
        <taxon>Basidiomycota</taxon>
        <taxon>Agaricomycotina</taxon>
        <taxon>Agaricomycetes</taxon>
        <taxon>Agaricomycetidae</taxon>
        <taxon>Agaricales</taxon>
        <taxon>Marasmiineae</taxon>
        <taxon>Omphalotaceae</taxon>
        <taxon>Gymnopus</taxon>
    </lineage>
</organism>
<dbReference type="AlphaFoldDB" id="A0A6A4H7Q0"/>